<keyword evidence="5" id="KW-0804">Transcription</keyword>
<dbReference type="InterPro" id="IPR001789">
    <property type="entry name" value="Sig_transdc_resp-reg_receiver"/>
</dbReference>
<dbReference type="GO" id="GO:0003677">
    <property type="term" value="F:DNA binding"/>
    <property type="evidence" value="ECO:0007669"/>
    <property type="project" value="UniProtKB-KW"/>
</dbReference>
<dbReference type="Pfam" id="PF00072">
    <property type="entry name" value="Response_reg"/>
    <property type="match status" value="1"/>
</dbReference>
<reference evidence="10 11" key="1">
    <citation type="journal article" date="2021" name="Int. J. Syst. Evol. Microbiol.">
        <title>Lentilactobacillus fungorum sp. nov., isolated from spent mushroom substrates.</title>
        <authorList>
            <person name="Tohno M."/>
            <person name="Tanizawa Y."/>
            <person name="Kojima Y."/>
            <person name="Sakamoto M."/>
            <person name="Ohkuma M."/>
            <person name="Kobayashi H."/>
        </authorList>
    </citation>
    <scope>NUCLEOTIDE SEQUENCE [LARGE SCALE GENOMIC DNA]</scope>
    <source>
        <strain evidence="10 11">YK48G</strain>
    </source>
</reference>
<keyword evidence="11" id="KW-1185">Reference proteome</keyword>
<feature type="DNA-binding region" description="OmpR/PhoB-type" evidence="7">
    <location>
        <begin position="126"/>
        <end position="224"/>
    </location>
</feature>
<evidence type="ECO:0000256" key="2">
    <source>
        <dbReference type="ARBA" id="ARBA00023012"/>
    </source>
</evidence>
<dbReference type="Gene3D" id="3.40.50.2300">
    <property type="match status" value="1"/>
</dbReference>
<evidence type="ECO:0000313" key="10">
    <source>
        <dbReference type="EMBL" id="GHP13990.1"/>
    </source>
</evidence>
<sequence>MDRIFIVEDDPTITAAMLQEFHKWQYIAQTVTSWDHVIDEIQNFNPDIVLMDITLPTFDGFYWTNQLRQLSKVPIIFISAAEMDPNAVRAIAAGADDYIVKPFSLNVLVSKIQAVIRRTKQAAKPMETLTFEDYQLTILTNELKHGDVSVKLTPTEGTILKLLFLNAGKLVTKKQLMQTIWQGGLFIEESVLTVNMSRLRDKLAQVNLRNRLVTERGHGYRLVAADEL</sequence>
<feature type="domain" description="Response regulatory" evidence="8">
    <location>
        <begin position="3"/>
        <end position="116"/>
    </location>
</feature>
<proteinExistence type="predicted"/>
<dbReference type="InterPro" id="IPR011006">
    <property type="entry name" value="CheY-like_superfamily"/>
</dbReference>
<dbReference type="CDD" id="cd00383">
    <property type="entry name" value="trans_reg_C"/>
    <property type="match status" value="1"/>
</dbReference>
<evidence type="ECO:0000256" key="1">
    <source>
        <dbReference type="ARBA" id="ARBA00022553"/>
    </source>
</evidence>
<accession>A0ABQ3VYL2</accession>
<feature type="modified residue" description="4-aspartylphosphate" evidence="6">
    <location>
        <position position="52"/>
    </location>
</feature>
<keyword evidence="4 7" id="KW-0238">DNA-binding</keyword>
<dbReference type="SMART" id="SM00448">
    <property type="entry name" value="REC"/>
    <property type="match status" value="1"/>
</dbReference>
<evidence type="ECO:0000256" key="4">
    <source>
        <dbReference type="ARBA" id="ARBA00023125"/>
    </source>
</evidence>
<organism evidence="10 11">
    <name type="scientific">Lentilactobacillus fungorum</name>
    <dbReference type="NCBI Taxonomy" id="2201250"/>
    <lineage>
        <taxon>Bacteria</taxon>
        <taxon>Bacillati</taxon>
        <taxon>Bacillota</taxon>
        <taxon>Bacilli</taxon>
        <taxon>Lactobacillales</taxon>
        <taxon>Lactobacillaceae</taxon>
        <taxon>Lentilactobacillus</taxon>
    </lineage>
</organism>
<feature type="domain" description="OmpR/PhoB-type" evidence="9">
    <location>
        <begin position="126"/>
        <end position="224"/>
    </location>
</feature>
<evidence type="ECO:0000256" key="6">
    <source>
        <dbReference type="PROSITE-ProRule" id="PRU00169"/>
    </source>
</evidence>
<dbReference type="Pfam" id="PF00486">
    <property type="entry name" value="Trans_reg_C"/>
    <property type="match status" value="1"/>
</dbReference>
<dbReference type="PROSITE" id="PS50110">
    <property type="entry name" value="RESPONSE_REGULATORY"/>
    <property type="match status" value="1"/>
</dbReference>
<evidence type="ECO:0000256" key="5">
    <source>
        <dbReference type="ARBA" id="ARBA00023163"/>
    </source>
</evidence>
<evidence type="ECO:0000256" key="7">
    <source>
        <dbReference type="PROSITE-ProRule" id="PRU01091"/>
    </source>
</evidence>
<dbReference type="SMART" id="SM00862">
    <property type="entry name" value="Trans_reg_C"/>
    <property type="match status" value="1"/>
</dbReference>
<dbReference type="RefSeq" id="WP_203630003.1">
    <property type="nucleotide sequence ID" value="NZ_BNJR01000012.1"/>
</dbReference>
<evidence type="ECO:0000259" key="8">
    <source>
        <dbReference type="PROSITE" id="PS50110"/>
    </source>
</evidence>
<protein>
    <submittedName>
        <fullName evidence="10">DNA-binding response regulator</fullName>
    </submittedName>
</protein>
<evidence type="ECO:0000313" key="11">
    <source>
        <dbReference type="Proteomes" id="UP000604765"/>
    </source>
</evidence>
<dbReference type="InterPro" id="IPR001867">
    <property type="entry name" value="OmpR/PhoB-type_DNA-bd"/>
</dbReference>
<dbReference type="PANTHER" id="PTHR48111:SF43">
    <property type="entry name" value="STAGE 0 SPORULATION PROTEIN A HOMOLOG"/>
    <property type="match status" value="1"/>
</dbReference>
<name>A0ABQ3VYL2_9LACO</name>
<dbReference type="EMBL" id="BNJR01000012">
    <property type="protein sequence ID" value="GHP13990.1"/>
    <property type="molecule type" value="Genomic_DNA"/>
</dbReference>
<dbReference type="Gene3D" id="1.10.10.10">
    <property type="entry name" value="Winged helix-like DNA-binding domain superfamily/Winged helix DNA-binding domain"/>
    <property type="match status" value="1"/>
</dbReference>
<dbReference type="PROSITE" id="PS51755">
    <property type="entry name" value="OMPR_PHOB"/>
    <property type="match status" value="1"/>
</dbReference>
<keyword evidence="2" id="KW-0902">Two-component regulatory system</keyword>
<comment type="caution">
    <text evidence="10">The sequence shown here is derived from an EMBL/GenBank/DDBJ whole genome shotgun (WGS) entry which is preliminary data.</text>
</comment>
<gene>
    <name evidence="10" type="ORF">YK48G_14150</name>
</gene>
<dbReference type="PANTHER" id="PTHR48111">
    <property type="entry name" value="REGULATOR OF RPOS"/>
    <property type="match status" value="1"/>
</dbReference>
<dbReference type="InterPro" id="IPR039420">
    <property type="entry name" value="WalR-like"/>
</dbReference>
<evidence type="ECO:0000256" key="3">
    <source>
        <dbReference type="ARBA" id="ARBA00023015"/>
    </source>
</evidence>
<dbReference type="InterPro" id="IPR036388">
    <property type="entry name" value="WH-like_DNA-bd_sf"/>
</dbReference>
<dbReference type="SUPFAM" id="SSF52172">
    <property type="entry name" value="CheY-like"/>
    <property type="match status" value="1"/>
</dbReference>
<evidence type="ECO:0000259" key="9">
    <source>
        <dbReference type="PROSITE" id="PS51755"/>
    </source>
</evidence>
<keyword evidence="3" id="KW-0805">Transcription regulation</keyword>
<keyword evidence="1 6" id="KW-0597">Phosphoprotein</keyword>
<dbReference type="Proteomes" id="UP000604765">
    <property type="component" value="Unassembled WGS sequence"/>
</dbReference>